<evidence type="ECO:0000313" key="3">
    <source>
        <dbReference type="EMBL" id="KAK3783908.1"/>
    </source>
</evidence>
<evidence type="ECO:0000313" key="4">
    <source>
        <dbReference type="Proteomes" id="UP001283361"/>
    </source>
</evidence>
<evidence type="ECO:0000259" key="2">
    <source>
        <dbReference type="PROSITE" id="PS50041"/>
    </source>
</evidence>
<gene>
    <name evidence="3" type="ORF">RRG08_031771</name>
</gene>
<name>A0AAE1A9P5_9GAST</name>
<keyword evidence="1" id="KW-0732">Signal</keyword>
<dbReference type="InterPro" id="IPR016187">
    <property type="entry name" value="CTDL_fold"/>
</dbReference>
<reference evidence="3" key="1">
    <citation type="journal article" date="2023" name="G3 (Bethesda)">
        <title>A reference genome for the long-term kleptoplast-retaining sea slug Elysia crispata morphotype clarki.</title>
        <authorList>
            <person name="Eastman K.E."/>
            <person name="Pendleton A.L."/>
            <person name="Shaikh M.A."/>
            <person name="Suttiyut T."/>
            <person name="Ogas R."/>
            <person name="Tomko P."/>
            <person name="Gavelis G."/>
            <person name="Widhalm J.R."/>
            <person name="Wisecaver J.H."/>
        </authorList>
    </citation>
    <scope>NUCLEOTIDE SEQUENCE</scope>
    <source>
        <strain evidence="3">ECLA1</strain>
    </source>
</reference>
<evidence type="ECO:0000256" key="1">
    <source>
        <dbReference type="SAM" id="SignalP"/>
    </source>
</evidence>
<feature type="chain" id="PRO_5042175025" description="C-type lectin domain-containing protein" evidence="1">
    <location>
        <begin position="19"/>
        <end position="196"/>
    </location>
</feature>
<dbReference type="Pfam" id="PF00059">
    <property type="entry name" value="Lectin_C"/>
    <property type="match status" value="1"/>
</dbReference>
<comment type="caution">
    <text evidence="3">The sequence shown here is derived from an EMBL/GenBank/DDBJ whole genome shotgun (WGS) entry which is preliminary data.</text>
</comment>
<dbReference type="InterPro" id="IPR001304">
    <property type="entry name" value="C-type_lectin-like"/>
</dbReference>
<dbReference type="InterPro" id="IPR050801">
    <property type="entry name" value="Ca-Dep_Lectins_ImmuneDev"/>
</dbReference>
<protein>
    <recommendedName>
        <fullName evidence="2">C-type lectin domain-containing protein</fullName>
    </recommendedName>
</protein>
<dbReference type="EMBL" id="JAWDGP010002326">
    <property type="protein sequence ID" value="KAK3783908.1"/>
    <property type="molecule type" value="Genomic_DNA"/>
</dbReference>
<organism evidence="3 4">
    <name type="scientific">Elysia crispata</name>
    <name type="common">lettuce slug</name>
    <dbReference type="NCBI Taxonomy" id="231223"/>
    <lineage>
        <taxon>Eukaryota</taxon>
        <taxon>Metazoa</taxon>
        <taxon>Spiralia</taxon>
        <taxon>Lophotrochozoa</taxon>
        <taxon>Mollusca</taxon>
        <taxon>Gastropoda</taxon>
        <taxon>Heterobranchia</taxon>
        <taxon>Euthyneura</taxon>
        <taxon>Panpulmonata</taxon>
        <taxon>Sacoglossa</taxon>
        <taxon>Placobranchoidea</taxon>
        <taxon>Plakobranchidae</taxon>
        <taxon>Elysia</taxon>
    </lineage>
</organism>
<keyword evidence="4" id="KW-1185">Reference proteome</keyword>
<dbReference type="PANTHER" id="PTHR22801:SF63">
    <property type="entry name" value="C-TYPE LECTIN DOMAIN-CONTAINING PROTEIN"/>
    <property type="match status" value="1"/>
</dbReference>
<feature type="domain" description="C-type lectin" evidence="2">
    <location>
        <begin position="42"/>
        <end position="153"/>
    </location>
</feature>
<accession>A0AAE1A9P5</accession>
<sequence>MVFLSTCLLLLAFTASFADLTVEKSCPSDALEIVPSNYFRVRNDTCFLFMTYDIVVYETAKNKCMRNGGNLAMPKTKDTNDFLIQTMKTFDKPQPMWIGMHDKDEEGTIVWEDGSKVNAWGNFDWTTGGLFGGAEDCFALDPNNGKWHDYGCSNTGLLTTLMVTRNSQLPFICQYPVREEQDVVDQRDQGQASVDD</sequence>
<dbReference type="SUPFAM" id="SSF56436">
    <property type="entry name" value="C-type lectin-like"/>
    <property type="match status" value="1"/>
</dbReference>
<dbReference type="PANTHER" id="PTHR22801">
    <property type="entry name" value="LITHOSTATHINE"/>
    <property type="match status" value="1"/>
</dbReference>
<dbReference type="PROSITE" id="PS50041">
    <property type="entry name" value="C_TYPE_LECTIN_2"/>
    <property type="match status" value="1"/>
</dbReference>
<dbReference type="SMART" id="SM00034">
    <property type="entry name" value="CLECT"/>
    <property type="match status" value="1"/>
</dbReference>
<dbReference type="AlphaFoldDB" id="A0AAE1A9P5"/>
<dbReference type="InterPro" id="IPR016186">
    <property type="entry name" value="C-type_lectin-like/link_sf"/>
</dbReference>
<dbReference type="Gene3D" id="3.10.100.10">
    <property type="entry name" value="Mannose-Binding Protein A, subunit A"/>
    <property type="match status" value="1"/>
</dbReference>
<dbReference type="CDD" id="cd00037">
    <property type="entry name" value="CLECT"/>
    <property type="match status" value="1"/>
</dbReference>
<feature type="signal peptide" evidence="1">
    <location>
        <begin position="1"/>
        <end position="18"/>
    </location>
</feature>
<proteinExistence type="predicted"/>
<dbReference type="Proteomes" id="UP001283361">
    <property type="component" value="Unassembled WGS sequence"/>
</dbReference>